<feature type="transmembrane region" description="Helical" evidence="1">
    <location>
        <begin position="155"/>
        <end position="174"/>
    </location>
</feature>
<feature type="transmembrane region" description="Helical" evidence="1">
    <location>
        <begin position="211"/>
        <end position="228"/>
    </location>
</feature>
<feature type="transmembrane region" description="Helical" evidence="1">
    <location>
        <begin position="179"/>
        <end position="199"/>
    </location>
</feature>
<dbReference type="Pfam" id="PF13795">
    <property type="entry name" value="HupE_UreJ_2"/>
    <property type="match status" value="1"/>
</dbReference>
<name>A0A0J8ASY9_9SPHN</name>
<keyword evidence="1" id="KW-0472">Membrane</keyword>
<keyword evidence="2" id="KW-0732">Signal</keyword>
<organism evidence="3 4">
    <name type="scientific">Sphingobium cupriresistens LL01</name>
    <dbReference type="NCBI Taxonomy" id="1420583"/>
    <lineage>
        <taxon>Bacteria</taxon>
        <taxon>Pseudomonadati</taxon>
        <taxon>Pseudomonadota</taxon>
        <taxon>Alphaproteobacteria</taxon>
        <taxon>Sphingomonadales</taxon>
        <taxon>Sphingomonadaceae</taxon>
        <taxon>Sphingobium</taxon>
    </lineage>
</organism>
<feature type="transmembrane region" description="Helical" evidence="1">
    <location>
        <begin position="309"/>
        <end position="331"/>
    </location>
</feature>
<dbReference type="RefSeq" id="WP_066600902.1">
    <property type="nucleotide sequence ID" value="NZ_KQ130434.1"/>
</dbReference>
<evidence type="ECO:0000256" key="2">
    <source>
        <dbReference type="SAM" id="SignalP"/>
    </source>
</evidence>
<proteinExistence type="predicted"/>
<feature type="transmembrane region" description="Helical" evidence="1">
    <location>
        <begin position="240"/>
        <end position="259"/>
    </location>
</feature>
<reference evidence="3 4" key="1">
    <citation type="journal article" date="2015" name="G3 (Bethesda)">
        <title>Insights into Ongoing Evolution of the Hexachlorocyclohexane Catabolic Pathway from Comparative Genomics of Ten Sphingomonadaceae Strains.</title>
        <authorList>
            <person name="Pearce S.L."/>
            <person name="Oakeshott J.G."/>
            <person name="Pandey G."/>
        </authorList>
    </citation>
    <scope>NUCLEOTIDE SEQUENCE [LARGE SCALE GENOMIC DNA]</scope>
    <source>
        <strain evidence="3 4">LL01</strain>
    </source>
</reference>
<protein>
    <submittedName>
        <fullName evidence="3">HupE / UreJ protein</fullName>
    </submittedName>
</protein>
<dbReference type="EMBL" id="JACT01000001">
    <property type="protein sequence ID" value="KMS57440.1"/>
    <property type="molecule type" value="Genomic_DNA"/>
</dbReference>
<accession>A0A0J8ASY9</accession>
<dbReference type="AlphaFoldDB" id="A0A0J8ASY9"/>
<keyword evidence="1" id="KW-0812">Transmembrane</keyword>
<dbReference type="STRING" id="1420583.V473_04255"/>
<feature type="transmembrane region" description="Helical" evidence="1">
    <location>
        <begin position="271"/>
        <end position="297"/>
    </location>
</feature>
<dbReference type="Proteomes" id="UP000052232">
    <property type="component" value="Unassembled WGS sequence"/>
</dbReference>
<gene>
    <name evidence="3" type="ORF">V473_04255</name>
</gene>
<dbReference type="InterPro" id="IPR032809">
    <property type="entry name" value="Put_HupE_UreJ"/>
</dbReference>
<feature type="chain" id="PRO_5005293961" evidence="2">
    <location>
        <begin position="25"/>
        <end position="332"/>
    </location>
</feature>
<feature type="signal peptide" evidence="2">
    <location>
        <begin position="1"/>
        <end position="24"/>
    </location>
</feature>
<sequence>MSKNKLFALLLLALAALAPGTAMADIFLSADFALTRGEDPNTYDFTAAVPEAVGQPAPLILPDGCRQTGMSRQTGGGRAQYGFELACDRPFAAGDVIQTPWKADGGRFVTNVMGAQVDRSLTGDAQGIAVPVGETAATARPIARIAPEFLAQGVWHIWLGWDHLAFVLCLALLARGRDLLWLVSAFTAGHSISLAIAFFELVRVPVPPVEAAIALSIAFMAREALLIGKGKQAFAFRRQAIVVSLFGLLHGLGFATALGELGVQAGEKLPALVFFNIGVEAGQLIFVGAIVATLAGLRAVSLATPVRVAALYAVGAIGCLWMVERVAGFGIA</sequence>
<evidence type="ECO:0000256" key="1">
    <source>
        <dbReference type="SAM" id="Phobius"/>
    </source>
</evidence>
<evidence type="ECO:0000313" key="4">
    <source>
        <dbReference type="Proteomes" id="UP000052232"/>
    </source>
</evidence>
<evidence type="ECO:0000313" key="3">
    <source>
        <dbReference type="EMBL" id="KMS57440.1"/>
    </source>
</evidence>
<keyword evidence="1" id="KW-1133">Transmembrane helix</keyword>
<keyword evidence="4" id="KW-1185">Reference proteome</keyword>
<comment type="caution">
    <text evidence="3">The sequence shown here is derived from an EMBL/GenBank/DDBJ whole genome shotgun (WGS) entry which is preliminary data.</text>
</comment>